<reference evidence="1 2" key="1">
    <citation type="submission" date="2019-05" db="EMBL/GenBank/DDBJ databases">
        <title>Another draft genome of Portunus trituberculatus and its Hox gene families provides insights of decapod evolution.</title>
        <authorList>
            <person name="Jeong J.-H."/>
            <person name="Song I."/>
            <person name="Kim S."/>
            <person name="Choi T."/>
            <person name="Kim D."/>
            <person name="Ryu S."/>
            <person name="Kim W."/>
        </authorList>
    </citation>
    <scope>NUCLEOTIDE SEQUENCE [LARGE SCALE GENOMIC DNA]</scope>
    <source>
        <tissue evidence="1">Muscle</tissue>
    </source>
</reference>
<protein>
    <submittedName>
        <fullName evidence="1">Uncharacterized protein</fullName>
    </submittedName>
</protein>
<gene>
    <name evidence="1" type="ORF">E2C01_055861</name>
</gene>
<evidence type="ECO:0000313" key="2">
    <source>
        <dbReference type="Proteomes" id="UP000324222"/>
    </source>
</evidence>
<proteinExistence type="predicted"/>
<dbReference type="Proteomes" id="UP000324222">
    <property type="component" value="Unassembled WGS sequence"/>
</dbReference>
<evidence type="ECO:0000313" key="1">
    <source>
        <dbReference type="EMBL" id="MPC61785.1"/>
    </source>
</evidence>
<dbReference type="EMBL" id="VSRR010018920">
    <property type="protein sequence ID" value="MPC61785.1"/>
    <property type="molecule type" value="Genomic_DNA"/>
</dbReference>
<comment type="caution">
    <text evidence="1">The sequence shown here is derived from an EMBL/GenBank/DDBJ whole genome shotgun (WGS) entry which is preliminary data.</text>
</comment>
<organism evidence="1 2">
    <name type="scientific">Portunus trituberculatus</name>
    <name type="common">Swimming crab</name>
    <name type="synonym">Neptunus trituberculatus</name>
    <dbReference type="NCBI Taxonomy" id="210409"/>
    <lineage>
        <taxon>Eukaryota</taxon>
        <taxon>Metazoa</taxon>
        <taxon>Ecdysozoa</taxon>
        <taxon>Arthropoda</taxon>
        <taxon>Crustacea</taxon>
        <taxon>Multicrustacea</taxon>
        <taxon>Malacostraca</taxon>
        <taxon>Eumalacostraca</taxon>
        <taxon>Eucarida</taxon>
        <taxon>Decapoda</taxon>
        <taxon>Pleocyemata</taxon>
        <taxon>Brachyura</taxon>
        <taxon>Eubrachyura</taxon>
        <taxon>Portunoidea</taxon>
        <taxon>Portunidae</taxon>
        <taxon>Portuninae</taxon>
        <taxon>Portunus</taxon>
    </lineage>
</organism>
<keyword evidence="2" id="KW-1185">Reference proteome</keyword>
<name>A0A5B7GWN7_PORTR</name>
<sequence length="106" mass="12044">MYHNKHATPDLLVKPDVLRLSEPRALDEEPAAVEGHRQRVVGYSFTTAISFPRCEPQKIPNSPQPAFSNVSASYHHYFKHAMMEDIGGFQGRFHDCIGSKTRILHQ</sequence>
<dbReference type="AlphaFoldDB" id="A0A5B7GWN7"/>
<accession>A0A5B7GWN7</accession>